<feature type="transmembrane region" description="Helical" evidence="1">
    <location>
        <begin position="297"/>
        <end position="318"/>
    </location>
</feature>
<dbReference type="Proteomes" id="UP000663823">
    <property type="component" value="Unassembled WGS sequence"/>
</dbReference>
<reference evidence="4" key="1">
    <citation type="submission" date="2021-02" db="EMBL/GenBank/DDBJ databases">
        <authorList>
            <person name="Nowell W R."/>
        </authorList>
    </citation>
    <scope>NUCLEOTIDE SEQUENCE</scope>
</reference>
<dbReference type="EMBL" id="CAJOBE010000632">
    <property type="protein sequence ID" value="CAF3668291.1"/>
    <property type="molecule type" value="Genomic_DNA"/>
</dbReference>
<dbReference type="Proteomes" id="UP000663882">
    <property type="component" value="Unassembled WGS sequence"/>
</dbReference>
<evidence type="ECO:0000313" key="6">
    <source>
        <dbReference type="EMBL" id="CAF3668291.1"/>
    </source>
</evidence>
<dbReference type="Proteomes" id="UP000663874">
    <property type="component" value="Unassembled WGS sequence"/>
</dbReference>
<dbReference type="AlphaFoldDB" id="A0A814H6V0"/>
<dbReference type="EMBL" id="CAJOAX010000435">
    <property type="protein sequence ID" value="CAF3590636.1"/>
    <property type="molecule type" value="Genomic_DNA"/>
</dbReference>
<organism evidence="4 7">
    <name type="scientific">Rotaria sordida</name>
    <dbReference type="NCBI Taxonomy" id="392033"/>
    <lineage>
        <taxon>Eukaryota</taxon>
        <taxon>Metazoa</taxon>
        <taxon>Spiralia</taxon>
        <taxon>Gnathifera</taxon>
        <taxon>Rotifera</taxon>
        <taxon>Eurotatoria</taxon>
        <taxon>Bdelloidea</taxon>
        <taxon>Philodinida</taxon>
        <taxon>Philodinidae</taxon>
        <taxon>Rotaria</taxon>
    </lineage>
</organism>
<sequence>MYSDWLLFLLIVSLIKIIYTTNLRCNEDINGTVQIVENCRACMIFIDTKINRTILSKKKIMYNKSSINELFFYDENKHYRRRYNNTMIHQKCARESYGPLYGYDQTHCYCNINECNLNIQRCIYEIVSKRYFSCYHGSNTSFYSLEIYKQCRSCRIRIETNLTYYYECLIFGEQEQTNYTHCTCQHPMCNQDFGICQRFQPISSQPQINLIHTSVLNSTKSTSTSTIMTITATITPLIINSMKILTILSSTNQTEVEILIENSTLIELTSISYNETQEIETNIAEIKNHADYLASNFYYNQPFCFIFYFFLYVIINFVF</sequence>
<evidence type="ECO:0000313" key="4">
    <source>
        <dbReference type="EMBL" id="CAF1005934.1"/>
    </source>
</evidence>
<evidence type="ECO:0000313" key="3">
    <source>
        <dbReference type="EMBL" id="CAF0883935.1"/>
    </source>
</evidence>
<dbReference type="OrthoDB" id="10009116at2759"/>
<protein>
    <submittedName>
        <fullName evidence="4">Uncharacterized protein</fullName>
    </submittedName>
</protein>
<evidence type="ECO:0000256" key="1">
    <source>
        <dbReference type="SAM" id="Phobius"/>
    </source>
</evidence>
<dbReference type="Proteomes" id="UP000663889">
    <property type="component" value="Unassembled WGS sequence"/>
</dbReference>
<evidence type="ECO:0000313" key="5">
    <source>
        <dbReference type="EMBL" id="CAF3590636.1"/>
    </source>
</evidence>
<keyword evidence="1" id="KW-1133">Transmembrane helix</keyword>
<keyword evidence="2" id="KW-0732">Signal</keyword>
<feature type="signal peptide" evidence="2">
    <location>
        <begin position="1"/>
        <end position="20"/>
    </location>
</feature>
<dbReference type="EMBL" id="CAJNOU010000466">
    <property type="protein sequence ID" value="CAF1005934.1"/>
    <property type="molecule type" value="Genomic_DNA"/>
</dbReference>
<name>A0A814H6V0_9BILA</name>
<feature type="chain" id="PRO_5036224613" evidence="2">
    <location>
        <begin position="21"/>
        <end position="319"/>
    </location>
</feature>
<gene>
    <name evidence="6" type="ORF">FNK824_LOCUS7018</name>
    <name evidence="5" type="ORF">OTI717_LOCUS6289</name>
    <name evidence="3" type="ORF">RFH988_LOCUS8118</name>
    <name evidence="4" type="ORF">SEV965_LOCUS11036</name>
</gene>
<dbReference type="EMBL" id="CAJNOO010000268">
    <property type="protein sequence ID" value="CAF0883935.1"/>
    <property type="molecule type" value="Genomic_DNA"/>
</dbReference>
<evidence type="ECO:0000313" key="7">
    <source>
        <dbReference type="Proteomes" id="UP000663889"/>
    </source>
</evidence>
<evidence type="ECO:0000256" key="2">
    <source>
        <dbReference type="SAM" id="SignalP"/>
    </source>
</evidence>
<accession>A0A814H6V0</accession>
<proteinExistence type="predicted"/>
<comment type="caution">
    <text evidence="4">The sequence shown here is derived from an EMBL/GenBank/DDBJ whole genome shotgun (WGS) entry which is preliminary data.</text>
</comment>
<keyword evidence="1" id="KW-0472">Membrane</keyword>
<keyword evidence="1" id="KW-0812">Transmembrane</keyword>